<comment type="cofactor">
    <cofactor evidence="1">
        <name>Zn(2+)</name>
        <dbReference type="ChEBI" id="CHEBI:29105"/>
    </cofactor>
</comment>
<dbReference type="Proteomes" id="UP000310066">
    <property type="component" value="Unassembled WGS sequence"/>
</dbReference>
<dbReference type="PANTHER" id="PTHR31373">
    <property type="entry name" value="OS06G0652100 PROTEIN"/>
    <property type="match status" value="1"/>
</dbReference>
<dbReference type="PANTHER" id="PTHR31373:SF27">
    <property type="entry name" value="TROVE DOMAIN-CONTAINING PROTEIN"/>
    <property type="match status" value="1"/>
</dbReference>
<proteinExistence type="predicted"/>
<dbReference type="GO" id="GO:0006508">
    <property type="term" value="P:proteolysis"/>
    <property type="evidence" value="ECO:0007669"/>
    <property type="project" value="UniProtKB-KW"/>
</dbReference>
<dbReference type="Pfam" id="PF25043">
    <property type="entry name" value="DUF7788"/>
    <property type="match status" value="1"/>
</dbReference>
<dbReference type="Pfam" id="PF11443">
    <property type="entry name" value="DUF2828"/>
    <property type="match status" value="1"/>
</dbReference>
<organism evidence="10 11">
    <name type="scientific">Friedmanniomyces endolithicus</name>
    <dbReference type="NCBI Taxonomy" id="329885"/>
    <lineage>
        <taxon>Eukaryota</taxon>
        <taxon>Fungi</taxon>
        <taxon>Dikarya</taxon>
        <taxon>Ascomycota</taxon>
        <taxon>Pezizomycotina</taxon>
        <taxon>Dothideomycetes</taxon>
        <taxon>Dothideomycetidae</taxon>
        <taxon>Mycosphaerellales</taxon>
        <taxon>Teratosphaeriaceae</taxon>
        <taxon>Friedmanniomyces</taxon>
    </lineage>
</organism>
<reference evidence="10 11" key="1">
    <citation type="submission" date="2017-03" db="EMBL/GenBank/DDBJ databases">
        <title>Genomes of endolithic fungi from Antarctica.</title>
        <authorList>
            <person name="Coleine C."/>
            <person name="Masonjones S."/>
            <person name="Stajich J.E."/>
        </authorList>
    </citation>
    <scope>NUCLEOTIDE SEQUENCE [LARGE SCALE GENOMIC DNA]</scope>
    <source>
        <strain evidence="10 11">CCFEE 5311</strain>
    </source>
</reference>
<dbReference type="InterPro" id="IPR056690">
    <property type="entry name" value="DUF7788"/>
</dbReference>
<dbReference type="InterPro" id="IPR001915">
    <property type="entry name" value="Peptidase_M48"/>
</dbReference>
<dbReference type="Pfam" id="PF01435">
    <property type="entry name" value="Peptidase_M48"/>
    <property type="match status" value="1"/>
</dbReference>
<evidence type="ECO:0000256" key="3">
    <source>
        <dbReference type="ARBA" id="ARBA00022723"/>
    </source>
</evidence>
<evidence type="ECO:0000259" key="7">
    <source>
        <dbReference type="Pfam" id="PF01435"/>
    </source>
</evidence>
<dbReference type="GO" id="GO:0004222">
    <property type="term" value="F:metalloendopeptidase activity"/>
    <property type="evidence" value="ECO:0007669"/>
    <property type="project" value="InterPro"/>
</dbReference>
<name>A0A4U0VD44_9PEZI</name>
<dbReference type="InterPro" id="IPR011205">
    <property type="entry name" value="UCP015417_vWA"/>
</dbReference>
<evidence type="ECO:0000313" key="11">
    <source>
        <dbReference type="Proteomes" id="UP000310066"/>
    </source>
</evidence>
<keyword evidence="6" id="KW-0482">Metalloprotease</keyword>
<comment type="caution">
    <text evidence="10">The sequence shown here is derived from an EMBL/GenBank/DDBJ whole genome shotgun (WGS) entry which is preliminary data.</text>
</comment>
<evidence type="ECO:0000259" key="8">
    <source>
        <dbReference type="Pfam" id="PF11443"/>
    </source>
</evidence>
<keyword evidence="4" id="KW-0378">Hydrolase</keyword>
<protein>
    <submittedName>
        <fullName evidence="10">Uncharacterized protein</fullName>
    </submittedName>
</protein>
<feature type="domain" description="Peptidase M48" evidence="7">
    <location>
        <begin position="733"/>
        <end position="906"/>
    </location>
</feature>
<dbReference type="AlphaFoldDB" id="A0A4U0VD44"/>
<evidence type="ECO:0000256" key="5">
    <source>
        <dbReference type="ARBA" id="ARBA00022833"/>
    </source>
</evidence>
<feature type="domain" description="DUF7788" evidence="9">
    <location>
        <begin position="526"/>
        <end position="680"/>
    </location>
</feature>
<gene>
    <name evidence="10" type="ORF">B0A54_03840</name>
</gene>
<dbReference type="OrthoDB" id="1149618at2759"/>
<dbReference type="InterPro" id="IPR058580">
    <property type="entry name" value="DUF2828"/>
</dbReference>
<evidence type="ECO:0000256" key="2">
    <source>
        <dbReference type="ARBA" id="ARBA00022670"/>
    </source>
</evidence>
<keyword evidence="5" id="KW-0862">Zinc</keyword>
<keyword evidence="3" id="KW-0479">Metal-binding</keyword>
<evidence type="ECO:0000256" key="6">
    <source>
        <dbReference type="ARBA" id="ARBA00023049"/>
    </source>
</evidence>
<keyword evidence="2" id="KW-0645">Protease</keyword>
<dbReference type="EMBL" id="NAJP01000007">
    <property type="protein sequence ID" value="TKA46884.1"/>
    <property type="molecule type" value="Genomic_DNA"/>
</dbReference>
<dbReference type="Gene3D" id="3.30.2010.10">
    <property type="entry name" value="Metalloproteases ('zincins'), catalytic domain"/>
    <property type="match status" value="1"/>
</dbReference>
<evidence type="ECO:0000259" key="9">
    <source>
        <dbReference type="Pfam" id="PF25043"/>
    </source>
</evidence>
<dbReference type="CDD" id="cd07331">
    <property type="entry name" value="M48C_Oma1_like"/>
    <property type="match status" value="1"/>
</dbReference>
<dbReference type="GO" id="GO:0046872">
    <property type="term" value="F:metal ion binding"/>
    <property type="evidence" value="ECO:0007669"/>
    <property type="project" value="UniProtKB-KW"/>
</dbReference>
<feature type="domain" description="DUF2828" evidence="8">
    <location>
        <begin position="105"/>
        <end position="524"/>
    </location>
</feature>
<evidence type="ECO:0000313" key="10">
    <source>
        <dbReference type="EMBL" id="TKA46884.1"/>
    </source>
</evidence>
<sequence length="940" mass="104043">MAQHSMVNTTFPVYLPDMPELRFSKLEFETLIKISLRPAKASDGAVKGVELPIHVKQSADVTKDIDNVESPGAPTPQQGSRFMDGLLADKKATPRFDARDGKMLTENADVAHRTSGEVLVDLFYELEAVVSGSRLSDLLEKAWESDSDATLKIVWNARSIHLGKSDRMTFYRAAPKPEHKKNDATPGNDTGDVEVVHIKDADSDFEIVDEEDESDGRQPAKKPRLDDDAALTGFDVRYGVAHGYWKDLLNILALAANGELKAGGDPRSVLNVARPDKKVRPFQKDWTKGKKKLRTITRHQDAVKKLAEDPFYRALHLTVARLFADTLTDDARLQSTDRAETKQITLAAKWAPSQNGMHDQHTFIVSSIAELLYPFDSVCPEADPGDRTLYLKHAREAYQVKCLSPLRKALGIVERSIAANKFADIHYNRVPSVAMKQYTALFAKKDFDHFDQYIDKVASGQAKISGATLLPSTLVKAVSNRQTSGKTPKGADALVQKKLRELQDKTLNAQWNTLVQRIQDNGTLESSIAVCDVSGSMSSPKFPDGTCPMDSSIGLSLLIAEITKPPFGGAFITFSDNPRVKRVGGPDDTSTFADKVGFAQSDAGYSTDFVAVFERLILPMALAHHLAPEDMVKQIFVFSDMQFNQAVPQGCDWTTSYERIAKKFKAAGYKMPKLIFWNSVGGGYILCLEPVPVSGRYRFRIVPYSSEASQGAQMYRQTMQEFGGKLMGPDSREHKMVQRVMDRLIPHSGLEGEAWEVHVIDDPMQNAFVIPGGKVFVFRGILDVAQGDDGLAAVLGHEIAHNVAHHAAERMSQGLPVMAVLLLLSVLGLDPGFGNMALNLAFTLPGSRKQEEEADYIGLMMMSESCYNPRAAMGLWSRMEQEEKQAPPQFLSTHPSSHNRLGLIQGWMPKAEQKLEASNCGRVTGYANDFRQQVELPNWR</sequence>
<evidence type="ECO:0000256" key="1">
    <source>
        <dbReference type="ARBA" id="ARBA00001947"/>
    </source>
</evidence>
<accession>A0A4U0VD44</accession>
<evidence type="ECO:0000256" key="4">
    <source>
        <dbReference type="ARBA" id="ARBA00022801"/>
    </source>
</evidence>